<dbReference type="AlphaFoldDB" id="A0A5N6BXX9"/>
<dbReference type="SUPFAM" id="SSF88946">
    <property type="entry name" value="Sigma2 domain of RNA polymerase sigma factors"/>
    <property type="match status" value="1"/>
</dbReference>
<evidence type="ECO:0000256" key="4">
    <source>
        <dbReference type="ARBA" id="ARBA00023082"/>
    </source>
</evidence>
<feature type="domain" description="RNA polymerase sigma factor 70 region 4 type 2" evidence="10">
    <location>
        <begin position="169"/>
        <end position="220"/>
    </location>
</feature>
<dbReference type="InterPro" id="IPR036388">
    <property type="entry name" value="WH-like_DNA-bd_sf"/>
</dbReference>
<dbReference type="InterPro" id="IPR014305">
    <property type="entry name" value="RNA_pol_sigma-G_actinobac"/>
</dbReference>
<evidence type="ECO:0000256" key="6">
    <source>
        <dbReference type="ARBA" id="ARBA00023163"/>
    </source>
</evidence>
<gene>
    <name evidence="12" type="ORF">FH610_011040</name>
</gene>
<dbReference type="Gene3D" id="1.10.1740.10">
    <property type="match status" value="1"/>
</dbReference>
<evidence type="ECO:0000256" key="2">
    <source>
        <dbReference type="ARBA" id="ARBA00011344"/>
    </source>
</evidence>
<sequence length="369" mass="40246">MSERHGTAGEPPADPSTEPTAEPTADSRAEPAAEAVRAGDEAVFGELAARHRHELRVHCYRMLGSFTDAEDLVQETLLRAWRARESFEGRSTFRAWLYRIATNACLDALSGPARAREMVAADVSESPGRPAAADVPWLQPYPDELLDLAAPDEGAPDAVAIARETVELAFLAAIQHLPPRQRAVLILRDVVGRPVTETAEALEMSVASVKSALQRARATLRGRLPRRRADWSAATRPSRDELDLLERYVTASRNADLAALAALLREDVLQAMPPAALVYDGRAAVLDMWRPVLEGEERWGEWHCVPLAVNRQPAVANYVRRPGETSYTAVNIDVLCAEDGLITEITTFGPELLPLFGLPLSAEQAVTAS</sequence>
<dbReference type="Pfam" id="PF12680">
    <property type="entry name" value="SnoaL_2"/>
    <property type="match status" value="1"/>
</dbReference>
<dbReference type="PROSITE" id="PS01063">
    <property type="entry name" value="SIGMA70_ECF"/>
    <property type="match status" value="1"/>
</dbReference>
<dbReference type="NCBIfam" id="TIGR02937">
    <property type="entry name" value="sigma70-ECF"/>
    <property type="match status" value="1"/>
</dbReference>
<dbReference type="Pfam" id="PF08281">
    <property type="entry name" value="Sigma70_r4_2"/>
    <property type="match status" value="1"/>
</dbReference>
<dbReference type="Pfam" id="PF04542">
    <property type="entry name" value="Sigma70_r2"/>
    <property type="match status" value="1"/>
</dbReference>
<keyword evidence="6 7" id="KW-0804">Transcription</keyword>
<evidence type="ECO:0000256" key="1">
    <source>
        <dbReference type="ARBA" id="ARBA00010641"/>
    </source>
</evidence>
<dbReference type="SUPFAM" id="SSF54427">
    <property type="entry name" value="NTF2-like"/>
    <property type="match status" value="1"/>
</dbReference>
<dbReference type="InterPro" id="IPR007627">
    <property type="entry name" value="RNA_pol_sigma70_r2"/>
</dbReference>
<dbReference type="EMBL" id="VDMA02000005">
    <property type="protein sequence ID" value="KAB8185329.1"/>
    <property type="molecule type" value="Genomic_DNA"/>
</dbReference>
<keyword evidence="4 7" id="KW-0731">Sigma factor</keyword>
<dbReference type="InterPro" id="IPR013249">
    <property type="entry name" value="RNA_pol_sigma70_r4_t2"/>
</dbReference>
<dbReference type="NCBIfam" id="NF006089">
    <property type="entry name" value="PRK08241.1"/>
    <property type="match status" value="1"/>
</dbReference>
<protein>
    <recommendedName>
        <fullName evidence="7">RNA polymerase sigma factor</fullName>
    </recommendedName>
</protein>
<dbReference type="InterPro" id="IPR013324">
    <property type="entry name" value="RNA_pol_sigma_r3/r4-like"/>
</dbReference>
<dbReference type="RefSeq" id="WP_139574230.1">
    <property type="nucleotide sequence ID" value="NZ_VDMA02000005.1"/>
</dbReference>
<dbReference type="GO" id="GO:0016987">
    <property type="term" value="F:sigma factor activity"/>
    <property type="evidence" value="ECO:0007669"/>
    <property type="project" value="UniProtKB-KW"/>
</dbReference>
<dbReference type="GO" id="GO:0006950">
    <property type="term" value="P:response to stress"/>
    <property type="evidence" value="ECO:0007669"/>
    <property type="project" value="UniProtKB-ARBA"/>
</dbReference>
<dbReference type="InterPro" id="IPR032710">
    <property type="entry name" value="NTF2-like_dom_sf"/>
</dbReference>
<evidence type="ECO:0000256" key="5">
    <source>
        <dbReference type="ARBA" id="ARBA00023125"/>
    </source>
</evidence>
<dbReference type="InterPro" id="IPR014284">
    <property type="entry name" value="RNA_pol_sigma-70_dom"/>
</dbReference>
<name>A0A5N6BXX9_9ACTN</name>
<evidence type="ECO:0000256" key="8">
    <source>
        <dbReference type="SAM" id="MobiDB-lite"/>
    </source>
</evidence>
<dbReference type="GO" id="GO:0003677">
    <property type="term" value="F:DNA binding"/>
    <property type="evidence" value="ECO:0007669"/>
    <property type="project" value="UniProtKB-KW"/>
</dbReference>
<evidence type="ECO:0000259" key="11">
    <source>
        <dbReference type="Pfam" id="PF12680"/>
    </source>
</evidence>
<dbReference type="InterPro" id="IPR013325">
    <property type="entry name" value="RNA_pol_sigma_r2"/>
</dbReference>
<evidence type="ECO:0000259" key="9">
    <source>
        <dbReference type="Pfam" id="PF04542"/>
    </source>
</evidence>
<evidence type="ECO:0000259" key="10">
    <source>
        <dbReference type="Pfam" id="PF08281"/>
    </source>
</evidence>
<dbReference type="NCBIfam" id="TIGR02960">
    <property type="entry name" value="SigX5"/>
    <property type="match status" value="1"/>
</dbReference>
<dbReference type="PANTHER" id="PTHR43133">
    <property type="entry name" value="RNA POLYMERASE ECF-TYPE SIGMA FACTO"/>
    <property type="match status" value="1"/>
</dbReference>
<dbReference type="InterPro" id="IPR000838">
    <property type="entry name" value="RNA_pol_sigma70_ECF_CS"/>
</dbReference>
<evidence type="ECO:0000256" key="7">
    <source>
        <dbReference type="RuleBase" id="RU000716"/>
    </source>
</evidence>
<organism evidence="12 13">
    <name type="scientific">Microbispora catharanthi</name>
    <dbReference type="NCBI Taxonomy" id="1712871"/>
    <lineage>
        <taxon>Bacteria</taxon>
        <taxon>Bacillati</taxon>
        <taxon>Actinomycetota</taxon>
        <taxon>Actinomycetes</taxon>
        <taxon>Streptosporangiales</taxon>
        <taxon>Streptosporangiaceae</taxon>
        <taxon>Microbispora</taxon>
    </lineage>
</organism>
<reference evidence="12 13" key="1">
    <citation type="submission" date="2019-10" db="EMBL/GenBank/DDBJ databases">
        <title>Nonomuraea sp. nov., isolated from Phyllanthus amarus.</title>
        <authorList>
            <person name="Klykleung N."/>
            <person name="Tanasupawat S."/>
        </authorList>
    </citation>
    <scope>NUCLEOTIDE SEQUENCE [LARGE SCALE GENOMIC DNA]</scope>
    <source>
        <strain evidence="12 13">CR1-09</strain>
    </source>
</reference>
<evidence type="ECO:0000256" key="3">
    <source>
        <dbReference type="ARBA" id="ARBA00023015"/>
    </source>
</evidence>
<dbReference type="Gene3D" id="3.10.450.50">
    <property type="match status" value="1"/>
</dbReference>
<dbReference type="PANTHER" id="PTHR43133:SF65">
    <property type="entry name" value="ECF RNA POLYMERASE SIGMA FACTOR SIGG"/>
    <property type="match status" value="1"/>
</dbReference>
<keyword evidence="13" id="KW-1185">Reference proteome</keyword>
<evidence type="ECO:0000313" key="12">
    <source>
        <dbReference type="EMBL" id="KAB8185329.1"/>
    </source>
</evidence>
<feature type="domain" description="RNA polymerase sigma-70 region 2" evidence="9">
    <location>
        <begin position="48"/>
        <end position="110"/>
    </location>
</feature>
<proteinExistence type="inferred from homology"/>
<comment type="similarity">
    <text evidence="1 7">Belongs to the sigma-70 factor family. ECF subfamily.</text>
</comment>
<accession>A0A5N6BXX9</accession>
<feature type="region of interest" description="Disordered" evidence="8">
    <location>
        <begin position="1"/>
        <end position="37"/>
    </location>
</feature>
<feature type="domain" description="SnoaL-like" evidence="11">
    <location>
        <begin position="246"/>
        <end position="345"/>
    </location>
</feature>
<keyword evidence="5 7" id="KW-0238">DNA-binding</keyword>
<dbReference type="SUPFAM" id="SSF88659">
    <property type="entry name" value="Sigma3 and sigma4 domains of RNA polymerase sigma factors"/>
    <property type="match status" value="1"/>
</dbReference>
<comment type="caution">
    <text evidence="12">The sequence shown here is derived from an EMBL/GenBank/DDBJ whole genome shotgun (WGS) entry which is preliminary data.</text>
</comment>
<dbReference type="InterPro" id="IPR039425">
    <property type="entry name" value="RNA_pol_sigma-70-like"/>
</dbReference>
<evidence type="ECO:0000313" key="13">
    <source>
        <dbReference type="Proteomes" id="UP000313066"/>
    </source>
</evidence>
<dbReference type="CDD" id="cd06171">
    <property type="entry name" value="Sigma70_r4"/>
    <property type="match status" value="1"/>
</dbReference>
<dbReference type="GO" id="GO:0006352">
    <property type="term" value="P:DNA-templated transcription initiation"/>
    <property type="evidence" value="ECO:0007669"/>
    <property type="project" value="InterPro"/>
</dbReference>
<dbReference type="InterPro" id="IPR037401">
    <property type="entry name" value="SnoaL-like"/>
</dbReference>
<comment type="subunit">
    <text evidence="2">Interacts transiently with the RNA polymerase catalytic core formed by RpoA, RpoB, RpoC and RpoZ (2 alpha, 1 beta, 1 beta' and 1 omega subunit) to form the RNA polymerase holoenzyme that can initiate transcription.</text>
</comment>
<dbReference type="Proteomes" id="UP000313066">
    <property type="component" value="Unassembled WGS sequence"/>
</dbReference>
<dbReference type="Gene3D" id="1.10.10.10">
    <property type="entry name" value="Winged helix-like DNA-binding domain superfamily/Winged helix DNA-binding domain"/>
    <property type="match status" value="1"/>
</dbReference>
<keyword evidence="3 7" id="KW-0805">Transcription regulation</keyword>